<name>A0A183I214_9BILA</name>
<evidence type="ECO:0000313" key="3">
    <source>
        <dbReference type="WBParaSite" id="OFLC_0001377701-mRNA-1"/>
    </source>
</evidence>
<reference evidence="3" key="1">
    <citation type="submission" date="2016-06" db="UniProtKB">
        <authorList>
            <consortium name="WormBaseParasite"/>
        </authorList>
    </citation>
    <scope>IDENTIFICATION</scope>
</reference>
<dbReference type="AlphaFoldDB" id="A0A183I214"/>
<evidence type="ECO:0000313" key="1">
    <source>
        <dbReference type="EMBL" id="VDP14634.1"/>
    </source>
</evidence>
<sequence length="108" mass="13161">MIIRFRFFQIIGFEVEHPDEFDDIKNWTNNKWNIHLDLLMNLVQELNLNFTLSQKRFVSMFGLSHWWKQEVYLMNKNNLFSPVLTPSIQMKTIFLWTEIFGRYGITEL</sequence>
<protein>
    <submittedName>
        <fullName evidence="1 3">Uncharacterized protein</fullName>
    </submittedName>
</protein>
<reference evidence="1 2" key="2">
    <citation type="submission" date="2018-11" db="EMBL/GenBank/DDBJ databases">
        <authorList>
            <consortium name="Pathogen Informatics"/>
        </authorList>
    </citation>
    <scope>NUCLEOTIDE SEQUENCE [LARGE SCALE GENOMIC DNA]</scope>
</reference>
<keyword evidence="2" id="KW-1185">Reference proteome</keyword>
<dbReference type="WBParaSite" id="OFLC_0001377701-mRNA-1">
    <property type="protein sequence ID" value="OFLC_0001377701-mRNA-1"/>
    <property type="gene ID" value="OFLC_0001377701"/>
</dbReference>
<evidence type="ECO:0000313" key="2">
    <source>
        <dbReference type="Proteomes" id="UP000267606"/>
    </source>
</evidence>
<gene>
    <name evidence="1" type="ORF">OFLC_LOCUS13776</name>
</gene>
<accession>A0A183I214</accession>
<organism evidence="3">
    <name type="scientific">Onchocerca flexuosa</name>
    <dbReference type="NCBI Taxonomy" id="387005"/>
    <lineage>
        <taxon>Eukaryota</taxon>
        <taxon>Metazoa</taxon>
        <taxon>Ecdysozoa</taxon>
        <taxon>Nematoda</taxon>
        <taxon>Chromadorea</taxon>
        <taxon>Rhabditida</taxon>
        <taxon>Spirurina</taxon>
        <taxon>Spiruromorpha</taxon>
        <taxon>Filarioidea</taxon>
        <taxon>Onchocercidae</taxon>
        <taxon>Onchocerca</taxon>
    </lineage>
</organism>
<dbReference type="Proteomes" id="UP000267606">
    <property type="component" value="Unassembled WGS sequence"/>
</dbReference>
<dbReference type="EMBL" id="UZAJ01040388">
    <property type="protein sequence ID" value="VDP14634.1"/>
    <property type="molecule type" value="Genomic_DNA"/>
</dbReference>
<proteinExistence type="predicted"/>